<reference evidence="2" key="1">
    <citation type="submission" date="2019-12" db="EMBL/GenBank/DDBJ databases">
        <title>Microbes associate with the intestines of laboratory mice.</title>
        <authorList>
            <person name="Navarre W."/>
            <person name="Wong E."/>
        </authorList>
    </citation>
    <scope>NUCLEOTIDE SEQUENCE</scope>
    <source>
        <strain evidence="2">NM79_F5</strain>
    </source>
</reference>
<comment type="caution">
    <text evidence="2">The sequence shown here is derived from an EMBL/GenBank/DDBJ whole genome shotgun (WGS) entry which is preliminary data.</text>
</comment>
<dbReference type="InterPro" id="IPR050266">
    <property type="entry name" value="AB_hydrolase_sf"/>
</dbReference>
<dbReference type="Proteomes" id="UP000656077">
    <property type="component" value="Unassembled WGS sequence"/>
</dbReference>
<protein>
    <submittedName>
        <fullName evidence="2">Alpha/beta fold hydrolase</fullName>
    </submittedName>
</protein>
<feature type="domain" description="AB hydrolase-1" evidence="1">
    <location>
        <begin position="64"/>
        <end position="166"/>
    </location>
</feature>
<dbReference type="PANTHER" id="PTHR43798">
    <property type="entry name" value="MONOACYLGLYCEROL LIPASE"/>
    <property type="match status" value="1"/>
</dbReference>
<dbReference type="InterPro" id="IPR000073">
    <property type="entry name" value="AB_hydrolase_1"/>
</dbReference>
<evidence type="ECO:0000313" key="3">
    <source>
        <dbReference type="Proteomes" id="UP000656077"/>
    </source>
</evidence>
<dbReference type="Pfam" id="PF00561">
    <property type="entry name" value="Abhydrolase_1"/>
    <property type="match status" value="1"/>
</dbReference>
<dbReference type="EMBL" id="WSRQ01000033">
    <property type="protein sequence ID" value="MVX65503.1"/>
    <property type="molecule type" value="Genomic_DNA"/>
</dbReference>
<dbReference type="PRINTS" id="PR00111">
    <property type="entry name" value="ABHYDROLASE"/>
</dbReference>
<evidence type="ECO:0000259" key="1">
    <source>
        <dbReference type="Pfam" id="PF00561"/>
    </source>
</evidence>
<gene>
    <name evidence="2" type="ORF">GKZ28_17620</name>
</gene>
<dbReference type="Gene3D" id="3.40.50.1820">
    <property type="entry name" value="alpha/beta hydrolase"/>
    <property type="match status" value="1"/>
</dbReference>
<evidence type="ECO:0000313" key="2">
    <source>
        <dbReference type="EMBL" id="MVX65503.1"/>
    </source>
</evidence>
<dbReference type="InterPro" id="IPR029058">
    <property type="entry name" value="AB_hydrolase_fold"/>
</dbReference>
<dbReference type="RefSeq" id="WP_160360218.1">
    <property type="nucleotide sequence ID" value="NZ_WSRQ01000033.1"/>
</dbReference>
<dbReference type="PANTHER" id="PTHR43798:SF33">
    <property type="entry name" value="HYDROLASE, PUTATIVE (AFU_ORTHOLOGUE AFUA_2G14860)-RELATED"/>
    <property type="match status" value="1"/>
</dbReference>
<organism evidence="2 3">
    <name type="scientific">Clostridium chromiireducens</name>
    <dbReference type="NCBI Taxonomy" id="225345"/>
    <lineage>
        <taxon>Bacteria</taxon>
        <taxon>Bacillati</taxon>
        <taxon>Bacillota</taxon>
        <taxon>Clostridia</taxon>
        <taxon>Eubacteriales</taxon>
        <taxon>Clostridiaceae</taxon>
        <taxon>Clostridium</taxon>
    </lineage>
</organism>
<proteinExistence type="predicted"/>
<keyword evidence="2" id="KW-0378">Hydrolase</keyword>
<dbReference type="SUPFAM" id="SSF53474">
    <property type="entry name" value="alpha/beta-Hydrolases"/>
    <property type="match status" value="1"/>
</dbReference>
<accession>A0A964RQ43</accession>
<name>A0A964RQ43_9CLOT</name>
<dbReference type="GO" id="GO:0016020">
    <property type="term" value="C:membrane"/>
    <property type="evidence" value="ECO:0007669"/>
    <property type="project" value="TreeGrafter"/>
</dbReference>
<dbReference type="GO" id="GO:0016787">
    <property type="term" value="F:hydrolase activity"/>
    <property type="evidence" value="ECO:0007669"/>
    <property type="project" value="UniProtKB-KW"/>
</dbReference>
<dbReference type="AlphaFoldDB" id="A0A964RQ43"/>
<sequence length="289" mass="32925">MEVNRTQIDDRNVQAAFKSEEGKNEILKFYESLLEKWDFPHEEINIDTDYGKTFILASGKKELPPLILLHGSGMNSVMWINEMEKYSNNYRVYAVDMPGEPGKSNEIQLPLVGDDFANWLKDVFEALSIQKASIVGISLGAWLGAKFSIKYSEKVNKLVLLCPAGIGPQKKSFAFKAIFYMLFGEKGIDKLYYKINGNKPIPQIMLNYQKLIATHFNFRKETIPLFSDDELIKLTMPIALFAGEKDIMLHSKKTAKRLESLLRHANINLIANEGHSIVNQGDEIREFLN</sequence>